<evidence type="ECO:0000256" key="1">
    <source>
        <dbReference type="SAM" id="SignalP"/>
    </source>
</evidence>
<protein>
    <recommendedName>
        <fullName evidence="4">Protochlamydia outer membrane protein domain-containing protein</fullName>
    </recommendedName>
</protein>
<keyword evidence="3" id="KW-1185">Reference proteome</keyword>
<accession>A0AAP6MLS4</accession>
<dbReference type="Proteomes" id="UP001302316">
    <property type="component" value="Unassembled WGS sequence"/>
</dbReference>
<feature type="chain" id="PRO_5042872300" description="Protochlamydia outer membrane protein domain-containing protein" evidence="1">
    <location>
        <begin position="25"/>
        <end position="315"/>
    </location>
</feature>
<keyword evidence="1" id="KW-0732">Signal</keyword>
<proteinExistence type="predicted"/>
<feature type="signal peptide" evidence="1">
    <location>
        <begin position="1"/>
        <end position="24"/>
    </location>
</feature>
<evidence type="ECO:0000313" key="3">
    <source>
        <dbReference type="Proteomes" id="UP001302316"/>
    </source>
</evidence>
<organism evidence="2 3">
    <name type="scientific">Natronospira elongata</name>
    <dbReference type="NCBI Taxonomy" id="3110268"/>
    <lineage>
        <taxon>Bacteria</taxon>
        <taxon>Pseudomonadati</taxon>
        <taxon>Pseudomonadota</taxon>
        <taxon>Gammaproteobacteria</taxon>
        <taxon>Natronospirales</taxon>
        <taxon>Natronospiraceae</taxon>
        <taxon>Natronospira</taxon>
    </lineage>
</organism>
<comment type="caution">
    <text evidence="2">The sequence shown here is derived from an EMBL/GenBank/DDBJ whole genome shotgun (WGS) entry which is preliminary data.</text>
</comment>
<evidence type="ECO:0008006" key="4">
    <source>
        <dbReference type="Google" id="ProtNLM"/>
    </source>
</evidence>
<dbReference type="AlphaFoldDB" id="A0AAP6MLS4"/>
<name>A0AAP6MLS4_9GAMM</name>
<reference evidence="2 3" key="1">
    <citation type="submission" date="2023-12" db="EMBL/GenBank/DDBJ databases">
        <title>Whole-genome sequencing of halo(alkali)philic microorganisms from hypersaline lakes.</title>
        <authorList>
            <person name="Sorokin D.Y."/>
            <person name="Merkel A.Y."/>
            <person name="Messina E."/>
            <person name="Yakimov M."/>
        </authorList>
    </citation>
    <scope>NUCLEOTIDE SEQUENCE [LARGE SCALE GENOMIC DNA]</scope>
    <source>
        <strain evidence="2 3">AB-CW1</strain>
    </source>
</reference>
<evidence type="ECO:0000313" key="2">
    <source>
        <dbReference type="EMBL" id="MEA5444371.1"/>
    </source>
</evidence>
<dbReference type="EMBL" id="JAYGII010000001">
    <property type="protein sequence ID" value="MEA5444371.1"/>
    <property type="molecule type" value="Genomic_DNA"/>
</dbReference>
<dbReference type="RefSeq" id="WP_346049488.1">
    <property type="nucleotide sequence ID" value="NZ_JAYGII010000001.1"/>
</dbReference>
<gene>
    <name evidence="2" type="ORF">VCB98_00880</name>
</gene>
<sequence>MKKTNCLAALGGCLACLFALDSLASTRNIPTTHSGMGFRQVNWENHEREWVDGLEFDDNNHYLLDFSIRAGDNFYASLLLDLDDSEDSNRRIAGYLGFGDWGLFMDRGQISGSYGPSADLDISPEAERFQEDYEFFALYRWEHRRDGGRVGLGYGNWTLPTEGRFNVDVPGGVSFIDTATEFEVLGIYIDYDWMRAVATGYRNPGFGSDLTTFLGYQTLNNRGVNEDALRAATGTDPITEERRGLGGYTRVALGYYGLMDVNDSLRMTFSLGYQVQLMGFLLGEFDNTYRRDDVATSESGSVWNHGFFFNLRANW</sequence>